<feature type="compositionally biased region" description="Basic and acidic residues" evidence="1">
    <location>
        <begin position="59"/>
        <end position="72"/>
    </location>
</feature>
<name>A0A0B1SUE8_OESDE</name>
<feature type="compositionally biased region" description="Low complexity" evidence="1">
    <location>
        <begin position="118"/>
        <end position="162"/>
    </location>
</feature>
<organism evidence="2 3">
    <name type="scientific">Oesophagostomum dentatum</name>
    <name type="common">Nodular worm</name>
    <dbReference type="NCBI Taxonomy" id="61180"/>
    <lineage>
        <taxon>Eukaryota</taxon>
        <taxon>Metazoa</taxon>
        <taxon>Ecdysozoa</taxon>
        <taxon>Nematoda</taxon>
        <taxon>Chromadorea</taxon>
        <taxon>Rhabditida</taxon>
        <taxon>Rhabditina</taxon>
        <taxon>Rhabditomorpha</taxon>
        <taxon>Strongyloidea</taxon>
        <taxon>Strongylidae</taxon>
        <taxon>Oesophagostomum</taxon>
    </lineage>
</organism>
<sequence>MKNLYKMGIGGGLFVAMLVIIAVIPVAAMTDKKDKTESGLMYFAEHLRGLARSLQIESPKSRQFHEEGRVSPETEMTSTTIKESTISGSTTPELNETTSAQPGTKTISITLHTTMPVTSASESTTKLSTTETKTVPTVTTTSVKPGTETSTTTQESTISGSTAPPTPEPEDQLRCLFVGDMYNFASQKESYEREAEFISDLAYDFFVHRKVSKKGAVWAYGYVDSPKAPNLDKVSSGYSTFRKALEEIDYCSTCTPLTTSDAIEIINNLKEDDRRVNCLVFFSSQKNTDTLPRLAPKNKEIKRIVAVALNNTNLAKVVGDRGVALRVPDYYLDSDVERVLKAILRKHKPTPTPTIRTTPELTTTPKLTTASTSAGVEETTSAWPSTGTTMITTHTRASISSTSERTTKLSTVRTKTVPRITTTPGL</sequence>
<dbReference type="EMBL" id="KN554946">
    <property type="protein sequence ID" value="KHJ88948.1"/>
    <property type="molecule type" value="Genomic_DNA"/>
</dbReference>
<evidence type="ECO:0000256" key="1">
    <source>
        <dbReference type="SAM" id="MobiDB-lite"/>
    </source>
</evidence>
<feature type="region of interest" description="Disordered" evidence="1">
    <location>
        <begin position="59"/>
        <end position="170"/>
    </location>
</feature>
<accession>A0A0B1SUE8</accession>
<evidence type="ECO:0000313" key="2">
    <source>
        <dbReference type="EMBL" id="KHJ88948.1"/>
    </source>
</evidence>
<feature type="region of interest" description="Disordered" evidence="1">
    <location>
        <begin position="395"/>
        <end position="426"/>
    </location>
</feature>
<evidence type="ECO:0000313" key="3">
    <source>
        <dbReference type="Proteomes" id="UP000053660"/>
    </source>
</evidence>
<protein>
    <submittedName>
        <fullName evidence="2">Uncharacterized protein</fullName>
    </submittedName>
</protein>
<dbReference type="AlphaFoldDB" id="A0A0B1SUE8"/>
<dbReference type="Proteomes" id="UP000053660">
    <property type="component" value="Unassembled WGS sequence"/>
</dbReference>
<dbReference type="OrthoDB" id="5868698at2759"/>
<proteinExistence type="predicted"/>
<feature type="compositionally biased region" description="Polar residues" evidence="1">
    <location>
        <begin position="74"/>
        <end position="117"/>
    </location>
</feature>
<keyword evidence="3" id="KW-1185">Reference proteome</keyword>
<reference evidence="2 3" key="1">
    <citation type="submission" date="2014-03" db="EMBL/GenBank/DDBJ databases">
        <title>Draft genome of the hookworm Oesophagostomum dentatum.</title>
        <authorList>
            <person name="Mitreva M."/>
        </authorList>
    </citation>
    <scope>NUCLEOTIDE SEQUENCE [LARGE SCALE GENOMIC DNA]</scope>
    <source>
        <strain evidence="2 3">OD-Hann</strain>
    </source>
</reference>
<feature type="compositionally biased region" description="Polar residues" evidence="1">
    <location>
        <begin position="378"/>
        <end position="388"/>
    </location>
</feature>
<gene>
    <name evidence="2" type="ORF">OESDEN_11247</name>
</gene>
<feature type="region of interest" description="Disordered" evidence="1">
    <location>
        <begin position="369"/>
        <end position="388"/>
    </location>
</feature>